<evidence type="ECO:0008006" key="3">
    <source>
        <dbReference type="Google" id="ProtNLM"/>
    </source>
</evidence>
<dbReference type="InterPro" id="IPR040632">
    <property type="entry name" value="Sulfotransfer_4"/>
</dbReference>
<proteinExistence type="predicted"/>
<protein>
    <recommendedName>
        <fullName evidence="3">Sulfotransferase domain-containing protein</fullName>
    </recommendedName>
</protein>
<dbReference type="PANTHER" id="PTHR36978:SF4">
    <property type="entry name" value="P-LOOP CONTAINING NUCLEOSIDE TRIPHOSPHATE HYDROLASE PROTEIN"/>
    <property type="match status" value="1"/>
</dbReference>
<reference evidence="2" key="1">
    <citation type="submission" date="2019-06" db="EMBL/GenBank/DDBJ databases">
        <title>Draft genome sequence of the griseofulvin-producing fungus Xylaria cubensis strain G536.</title>
        <authorList>
            <person name="Mead M.E."/>
            <person name="Raja H.A."/>
            <person name="Steenwyk J.L."/>
            <person name="Knowles S.L."/>
            <person name="Oberlies N.H."/>
            <person name="Rokas A."/>
        </authorList>
    </citation>
    <scope>NUCLEOTIDE SEQUENCE [LARGE SCALE GENOMIC DNA]</scope>
    <source>
        <strain evidence="2">G536</strain>
    </source>
</reference>
<dbReference type="STRING" id="2512241.A0A553I490"/>
<dbReference type="SUPFAM" id="SSF52540">
    <property type="entry name" value="P-loop containing nucleoside triphosphate hydrolases"/>
    <property type="match status" value="1"/>
</dbReference>
<dbReference type="Proteomes" id="UP000319160">
    <property type="component" value="Unassembled WGS sequence"/>
</dbReference>
<name>A0A553I490_9PEZI</name>
<evidence type="ECO:0000313" key="1">
    <source>
        <dbReference type="EMBL" id="TRX95028.1"/>
    </source>
</evidence>
<dbReference type="InterPro" id="IPR027417">
    <property type="entry name" value="P-loop_NTPase"/>
</dbReference>
<keyword evidence="2" id="KW-1185">Reference proteome</keyword>
<accession>A0A553I490</accession>
<evidence type="ECO:0000313" key="2">
    <source>
        <dbReference type="Proteomes" id="UP000319160"/>
    </source>
</evidence>
<comment type="caution">
    <text evidence="1">The sequence shown here is derived from an EMBL/GenBank/DDBJ whole genome shotgun (WGS) entry which is preliminary data.</text>
</comment>
<dbReference type="AlphaFoldDB" id="A0A553I490"/>
<sequence length="247" mass="28026">MVELAPSSGDGLKIIHASLFRMATKSIAEAYAILGFKVNHALLLNAMETKWNMIEQAAEATWPTAPGATPRPPFKKEDWDELWGSEWDVVTDIASPFVPELIKAYPDAKVVIVQRDFDSWWRSFTRNVIDRIFGLPRSTIVQFVTSTFLGVRPVQAMKKVLFGFFDAKSREEIDETRGRQIYEKHFREIRELVPPERRLEYTIGDGWEPLCDFLGVEVPKGVPFPRGNDGAELDKVVDTRRGIGKGT</sequence>
<dbReference type="EMBL" id="VFLP01000018">
    <property type="protein sequence ID" value="TRX95028.1"/>
    <property type="molecule type" value="Genomic_DNA"/>
</dbReference>
<organism evidence="1 2">
    <name type="scientific">Xylaria flabelliformis</name>
    <dbReference type="NCBI Taxonomy" id="2512241"/>
    <lineage>
        <taxon>Eukaryota</taxon>
        <taxon>Fungi</taxon>
        <taxon>Dikarya</taxon>
        <taxon>Ascomycota</taxon>
        <taxon>Pezizomycotina</taxon>
        <taxon>Sordariomycetes</taxon>
        <taxon>Xylariomycetidae</taxon>
        <taxon>Xylariales</taxon>
        <taxon>Xylariaceae</taxon>
        <taxon>Xylaria</taxon>
    </lineage>
</organism>
<dbReference type="Gene3D" id="3.40.50.300">
    <property type="entry name" value="P-loop containing nucleotide triphosphate hydrolases"/>
    <property type="match status" value="1"/>
</dbReference>
<dbReference type="Pfam" id="PF17784">
    <property type="entry name" value="Sulfotransfer_4"/>
    <property type="match status" value="1"/>
</dbReference>
<dbReference type="OrthoDB" id="408152at2759"/>
<dbReference type="PANTHER" id="PTHR36978">
    <property type="entry name" value="P-LOOP CONTAINING NUCLEOTIDE TRIPHOSPHATE HYDROLASE"/>
    <property type="match status" value="1"/>
</dbReference>
<gene>
    <name evidence="1" type="ORF">FHL15_004113</name>
</gene>